<gene>
    <name evidence="2" type="ORF">PSM7751_01200</name>
</gene>
<keyword evidence="3" id="KW-1185">Reference proteome</keyword>
<dbReference type="RefSeq" id="WP_408634076.1">
    <property type="nucleotide sequence ID" value="NZ_FWFN01000002.1"/>
</dbReference>
<evidence type="ECO:0000313" key="3">
    <source>
        <dbReference type="Proteomes" id="UP000193963"/>
    </source>
</evidence>
<dbReference type="Proteomes" id="UP000193963">
    <property type="component" value="Unassembled WGS sequence"/>
</dbReference>
<organism evidence="2 3">
    <name type="scientific">Pseudooceanicola marinus</name>
    <dbReference type="NCBI Taxonomy" id="396013"/>
    <lineage>
        <taxon>Bacteria</taxon>
        <taxon>Pseudomonadati</taxon>
        <taxon>Pseudomonadota</taxon>
        <taxon>Alphaproteobacteria</taxon>
        <taxon>Rhodobacterales</taxon>
        <taxon>Paracoccaceae</taxon>
        <taxon>Pseudooceanicola</taxon>
    </lineage>
</organism>
<dbReference type="InterPro" id="IPR041374">
    <property type="entry name" value="BaeRF_family12"/>
</dbReference>
<sequence>MTKAEVSELPHDAWVLVADGEKALFLRNVTDGEDPFLEVVRKKEQENPSDYDQSANRPGRMHDTGVGQRSAVDDTDWHELAKERFADELAEMLYKRAHRGDFGKIVLVAPPKVLGELRKKIHQEVAQKVIGEVPKTLTNHPVDEIEDQVKADLAGA</sequence>
<dbReference type="Pfam" id="PF18856">
    <property type="entry name" value="baeRF_family12"/>
    <property type="match status" value="1"/>
</dbReference>
<dbReference type="EMBL" id="FWFN01000002">
    <property type="protein sequence ID" value="SLN29435.1"/>
    <property type="molecule type" value="Genomic_DNA"/>
</dbReference>
<accession>A0A1X6YRT2</accession>
<dbReference type="AlphaFoldDB" id="A0A1X6YRT2"/>
<name>A0A1X6YRT2_9RHOB</name>
<reference evidence="2 3" key="1">
    <citation type="submission" date="2017-03" db="EMBL/GenBank/DDBJ databases">
        <authorList>
            <person name="Afonso C.L."/>
            <person name="Miller P.J."/>
            <person name="Scott M.A."/>
            <person name="Spackman E."/>
            <person name="Goraichik I."/>
            <person name="Dimitrov K.M."/>
            <person name="Suarez D.L."/>
            <person name="Swayne D.E."/>
        </authorList>
    </citation>
    <scope>NUCLEOTIDE SEQUENCE [LARGE SCALE GENOMIC DNA]</scope>
    <source>
        <strain evidence="2 3">CECT 7751</strain>
    </source>
</reference>
<evidence type="ECO:0000256" key="1">
    <source>
        <dbReference type="SAM" id="MobiDB-lite"/>
    </source>
</evidence>
<proteinExistence type="predicted"/>
<protein>
    <submittedName>
        <fullName evidence="2">Protein required for attachment to host cells</fullName>
    </submittedName>
</protein>
<feature type="region of interest" description="Disordered" evidence="1">
    <location>
        <begin position="41"/>
        <end position="73"/>
    </location>
</feature>
<evidence type="ECO:0000313" key="2">
    <source>
        <dbReference type="EMBL" id="SLN29435.1"/>
    </source>
</evidence>